<gene>
    <name evidence="5" type="ORF">NEOLI_004746</name>
</gene>
<dbReference type="PANTHER" id="PTHR43876:SF7">
    <property type="entry name" value="UBIQUINONE BIOSYNTHESIS MONOOXYGENASE COQ6, MITOCHONDRIAL"/>
    <property type="match status" value="1"/>
</dbReference>
<dbReference type="PANTHER" id="PTHR43876">
    <property type="entry name" value="UBIQUINONE BIOSYNTHESIS MONOOXYGENASE COQ6, MITOCHONDRIAL"/>
    <property type="match status" value="1"/>
</dbReference>
<dbReference type="Gene3D" id="3.50.50.60">
    <property type="entry name" value="FAD/NAD(P)-binding domain"/>
    <property type="match status" value="1"/>
</dbReference>
<keyword evidence="5" id="KW-0830">Ubiquinone</keyword>
<dbReference type="GO" id="GO:0071949">
    <property type="term" value="F:FAD binding"/>
    <property type="evidence" value="ECO:0007669"/>
    <property type="project" value="InterPro"/>
</dbReference>
<dbReference type="InterPro" id="IPR051205">
    <property type="entry name" value="UbiH/COQ6_monooxygenase"/>
</dbReference>
<proteinExistence type="predicted"/>
<dbReference type="InterPro" id="IPR036188">
    <property type="entry name" value="FAD/NAD-bd_sf"/>
</dbReference>
<keyword evidence="1" id="KW-0285">Flavoprotein</keyword>
<dbReference type="EMBL" id="LXFE01002867">
    <property type="protein sequence ID" value="OLL22727.1"/>
    <property type="molecule type" value="Genomic_DNA"/>
</dbReference>
<evidence type="ECO:0000256" key="1">
    <source>
        <dbReference type="ARBA" id="ARBA00022630"/>
    </source>
</evidence>
<sequence>MEEHAIIFESDGFIDALYGQFSQRWVLQAVSLISVDIGAWKFIDGSRVQAYKDMQVWDGISGSRITFPSDEPHGTITEISNLQNCLLDRLNELGRVDIFSQQQVLNITRPDEFPVISLSSGKAIESRLLIGADGVNSPVRTFASIESRGWDYGHGVVSTLKTSRPTLTAWQRFLPTGPIALLPVLPDGYASLVWSTTSQLANRFKSMSSRDFSALITAAFRLTPTDLSYISTESSDIADEVSWRLQCTRVDGDVPPSVLEASNIACFPLRMRHADTYISDRVALDRD</sequence>
<dbReference type="OrthoDB" id="683240at2759"/>
<evidence type="ECO:0000259" key="4">
    <source>
        <dbReference type="Pfam" id="PF01494"/>
    </source>
</evidence>
<keyword evidence="2" id="KW-0274">FAD</keyword>
<keyword evidence="3" id="KW-0560">Oxidoreductase</keyword>
<keyword evidence="5" id="KW-0503">Monooxygenase</keyword>
<evidence type="ECO:0000313" key="5">
    <source>
        <dbReference type="EMBL" id="OLL22727.1"/>
    </source>
</evidence>
<dbReference type="Proteomes" id="UP000186594">
    <property type="component" value="Unassembled WGS sequence"/>
</dbReference>
<dbReference type="InterPro" id="IPR002938">
    <property type="entry name" value="FAD-bd"/>
</dbReference>
<reference evidence="5 6" key="1">
    <citation type="submission" date="2016-04" db="EMBL/GenBank/DDBJ databases">
        <title>Evolutionary innovation and constraint leading to complex multicellularity in the Ascomycota.</title>
        <authorList>
            <person name="Cisse O."/>
            <person name="Nguyen A."/>
            <person name="Hewitt D.A."/>
            <person name="Jedd G."/>
            <person name="Stajich J.E."/>
        </authorList>
    </citation>
    <scope>NUCLEOTIDE SEQUENCE [LARGE SCALE GENOMIC DNA]</scope>
    <source>
        <strain evidence="5 6">DAH-3</strain>
    </source>
</reference>
<organism evidence="5 6">
    <name type="scientific">Neolecta irregularis (strain DAH-3)</name>
    <dbReference type="NCBI Taxonomy" id="1198029"/>
    <lineage>
        <taxon>Eukaryota</taxon>
        <taxon>Fungi</taxon>
        <taxon>Dikarya</taxon>
        <taxon>Ascomycota</taxon>
        <taxon>Taphrinomycotina</taxon>
        <taxon>Neolectales</taxon>
        <taxon>Neolectaceae</taxon>
        <taxon>Neolecta</taxon>
    </lineage>
</organism>
<evidence type="ECO:0000256" key="2">
    <source>
        <dbReference type="ARBA" id="ARBA00022827"/>
    </source>
</evidence>
<protein>
    <submittedName>
        <fullName evidence="5">Ubiquinone biosynthesis monooxygenase COQ6, mitochondrial</fullName>
    </submittedName>
</protein>
<dbReference type="GO" id="GO:0005739">
    <property type="term" value="C:mitochondrion"/>
    <property type="evidence" value="ECO:0007669"/>
    <property type="project" value="TreeGrafter"/>
</dbReference>
<comment type="caution">
    <text evidence="5">The sequence shown here is derived from an EMBL/GenBank/DDBJ whole genome shotgun (WGS) entry which is preliminary data.</text>
</comment>
<name>A0A1U7LJA0_NEOID</name>
<dbReference type="SUPFAM" id="SSF51905">
    <property type="entry name" value="FAD/NAD(P)-binding domain"/>
    <property type="match status" value="1"/>
</dbReference>
<keyword evidence="6" id="KW-1185">Reference proteome</keyword>
<dbReference type="AlphaFoldDB" id="A0A1U7LJA0"/>
<dbReference type="GO" id="GO:0004497">
    <property type="term" value="F:monooxygenase activity"/>
    <property type="evidence" value="ECO:0007669"/>
    <property type="project" value="UniProtKB-KW"/>
</dbReference>
<dbReference type="STRING" id="1198029.A0A1U7LJA0"/>
<evidence type="ECO:0000256" key="3">
    <source>
        <dbReference type="ARBA" id="ARBA00023002"/>
    </source>
</evidence>
<feature type="domain" description="FAD-binding" evidence="4">
    <location>
        <begin position="79"/>
        <end position="247"/>
    </location>
</feature>
<dbReference type="Pfam" id="PF01494">
    <property type="entry name" value="FAD_binding_3"/>
    <property type="match status" value="1"/>
</dbReference>
<evidence type="ECO:0000313" key="6">
    <source>
        <dbReference type="Proteomes" id="UP000186594"/>
    </source>
</evidence>
<accession>A0A1U7LJA0</accession>